<feature type="region of interest" description="Disordered" evidence="1">
    <location>
        <begin position="1"/>
        <end position="20"/>
    </location>
</feature>
<evidence type="ECO:0000256" key="1">
    <source>
        <dbReference type="SAM" id="MobiDB-lite"/>
    </source>
</evidence>
<dbReference type="AlphaFoldDB" id="A0A8J2JZH2"/>
<feature type="compositionally biased region" description="Polar residues" evidence="1">
    <location>
        <begin position="10"/>
        <end position="20"/>
    </location>
</feature>
<accession>A0A8J2JZH2</accession>
<sequence length="41" mass="4420">PSPESRHSSHITQGKPSNAGTFSFGDLRLYVGFELLMLGNA</sequence>
<proteinExistence type="predicted"/>
<feature type="non-terminal residue" evidence="2">
    <location>
        <position position="41"/>
    </location>
</feature>
<name>A0A8J2JZH2_9HEXA</name>
<evidence type="ECO:0000313" key="3">
    <source>
        <dbReference type="Proteomes" id="UP000708208"/>
    </source>
</evidence>
<reference evidence="2" key="1">
    <citation type="submission" date="2021-06" db="EMBL/GenBank/DDBJ databases">
        <authorList>
            <person name="Hodson N. C."/>
            <person name="Mongue J. A."/>
            <person name="Jaron S. K."/>
        </authorList>
    </citation>
    <scope>NUCLEOTIDE SEQUENCE</scope>
</reference>
<dbReference type="Proteomes" id="UP000708208">
    <property type="component" value="Unassembled WGS sequence"/>
</dbReference>
<protein>
    <submittedName>
        <fullName evidence="2">Uncharacterized protein</fullName>
    </submittedName>
</protein>
<evidence type="ECO:0000313" key="2">
    <source>
        <dbReference type="EMBL" id="CAG7724875.1"/>
    </source>
</evidence>
<gene>
    <name evidence="2" type="ORF">AFUS01_LOCUS13868</name>
</gene>
<organism evidence="2 3">
    <name type="scientific">Allacma fusca</name>
    <dbReference type="NCBI Taxonomy" id="39272"/>
    <lineage>
        <taxon>Eukaryota</taxon>
        <taxon>Metazoa</taxon>
        <taxon>Ecdysozoa</taxon>
        <taxon>Arthropoda</taxon>
        <taxon>Hexapoda</taxon>
        <taxon>Collembola</taxon>
        <taxon>Symphypleona</taxon>
        <taxon>Sminthuridae</taxon>
        <taxon>Allacma</taxon>
    </lineage>
</organism>
<comment type="caution">
    <text evidence="2">The sequence shown here is derived from an EMBL/GenBank/DDBJ whole genome shotgun (WGS) entry which is preliminary data.</text>
</comment>
<dbReference type="EMBL" id="CAJVCH010114758">
    <property type="protein sequence ID" value="CAG7724875.1"/>
    <property type="molecule type" value="Genomic_DNA"/>
</dbReference>
<keyword evidence="3" id="KW-1185">Reference proteome</keyword>